<organism evidence="2 3">
    <name type="scientific">Methanobrevibacter ruminantium (strain ATCC 35063 / DSM 1093 / JCM 13430 / OCM 146 / M1)</name>
    <name type="common">Methanobacterium ruminantium</name>
    <dbReference type="NCBI Taxonomy" id="634498"/>
    <lineage>
        <taxon>Archaea</taxon>
        <taxon>Methanobacteriati</taxon>
        <taxon>Methanobacteriota</taxon>
        <taxon>Methanomada group</taxon>
        <taxon>Methanobacteria</taxon>
        <taxon>Methanobacteriales</taxon>
        <taxon>Methanobacteriaceae</taxon>
        <taxon>Methanobrevibacter</taxon>
    </lineage>
</organism>
<evidence type="ECO:0000256" key="1">
    <source>
        <dbReference type="SAM" id="Phobius"/>
    </source>
</evidence>
<dbReference type="STRING" id="634498.mru_0261"/>
<keyword evidence="3" id="KW-1185">Reference proteome</keyword>
<dbReference type="EMBL" id="CP001719">
    <property type="protein sequence ID" value="ADC46113.1"/>
    <property type="molecule type" value="Genomic_DNA"/>
</dbReference>
<feature type="transmembrane region" description="Helical" evidence="1">
    <location>
        <begin position="51"/>
        <end position="71"/>
    </location>
</feature>
<dbReference type="AlphaFoldDB" id="D3DZT7"/>
<dbReference type="PROSITE" id="PS51257">
    <property type="entry name" value="PROKAR_LIPOPROTEIN"/>
    <property type="match status" value="1"/>
</dbReference>
<evidence type="ECO:0000313" key="3">
    <source>
        <dbReference type="Proteomes" id="UP000008680"/>
    </source>
</evidence>
<proteinExistence type="predicted"/>
<dbReference type="Proteomes" id="UP000008680">
    <property type="component" value="Chromosome"/>
</dbReference>
<sequence>MQYWRIVNYSPLAVACKKRKHWTCNHSFYATFYILNFQIFKILLFMAKQQLLSRIDLNLLFLIYFQNFLLII</sequence>
<dbReference type="HOGENOM" id="CLU_2712888_0_0_2"/>
<name>D3DZT7_METRM</name>
<keyword evidence="1" id="KW-0812">Transmembrane</keyword>
<gene>
    <name evidence="2" type="ordered locus">mru_0261</name>
</gene>
<reference evidence="2 3" key="1">
    <citation type="journal article" date="2010" name="PLoS ONE">
        <title>The genome sequence of the rumen methanogen Methanobrevibacter ruminantium reveals new possibilities for controlling ruminant methane emissions.</title>
        <authorList>
            <person name="Leahy S.C."/>
            <person name="Kelly W.J."/>
            <person name="Altermann E."/>
            <person name="Ronimus R.S."/>
            <person name="Yeoman C.J."/>
            <person name="Pacheco D.M."/>
            <person name="Li D."/>
            <person name="Kong Z."/>
            <person name="McTavish S."/>
            <person name="Sang C."/>
            <person name="Lambie S.C."/>
            <person name="Janssen P.H."/>
            <person name="Dey D."/>
            <person name="Attwood G.T."/>
        </authorList>
    </citation>
    <scope>NUCLEOTIDE SEQUENCE [LARGE SCALE GENOMIC DNA]</scope>
    <source>
        <strain evidence="3">ATCC 35063 / DSM 1093 / JCM 13430 / OCM 146 / M1</strain>
    </source>
</reference>
<keyword evidence="1" id="KW-0472">Membrane</keyword>
<protein>
    <submittedName>
        <fullName evidence="2">Uncharacterized protein</fullName>
    </submittedName>
</protein>
<feature type="transmembrane region" description="Helical" evidence="1">
    <location>
        <begin position="27"/>
        <end position="45"/>
    </location>
</feature>
<keyword evidence="1" id="KW-1133">Transmembrane helix</keyword>
<evidence type="ECO:0000313" key="2">
    <source>
        <dbReference type="EMBL" id="ADC46113.1"/>
    </source>
</evidence>
<dbReference type="KEGG" id="mru:mru_0261"/>
<accession>D3DZT7</accession>